<sequence length="323" mass="35361">MNNQRGARKVLVTGANGFIGRALCHSLLLAGYEVCAVVRKLSDPIDRVNYLVADLERPEDLTIDGLGIDCIVHLAGRAHILGEQHIDALERYRAANRDATVCLAQLAIAANVRRFIFISSIGVNGSETTSEAFNERTPPHPHADYAVSKYEAELHLNTILGNSSVELVTVRPPLVYDAQAPGNFARLLRLVSTGLPLPFAAVDNKRSMVSLRNLIGFLQLCIEHPDAVQELFLIADGVDLSTADLVKLLAEGMGKRPHMFSIPNSLALSGAKLVGRQNLYVQLFRSLQVDSAKARRLLGWQPDEDAREALVNVGRSWSERRSG</sequence>
<accession>A0AAJ3FTW5</accession>
<dbReference type="InterPro" id="IPR036291">
    <property type="entry name" value="NAD(P)-bd_dom_sf"/>
</dbReference>
<evidence type="ECO:0000313" key="3">
    <source>
        <dbReference type="Proteomes" id="UP000562723"/>
    </source>
</evidence>
<dbReference type="Pfam" id="PF01370">
    <property type="entry name" value="Epimerase"/>
    <property type="match status" value="1"/>
</dbReference>
<evidence type="ECO:0000313" key="2">
    <source>
        <dbReference type="EMBL" id="NUT79792.1"/>
    </source>
</evidence>
<dbReference type="InterPro" id="IPR051783">
    <property type="entry name" value="NAD(P)-dependent_oxidoreduct"/>
</dbReference>
<dbReference type="AlphaFoldDB" id="A0AAJ3FTW5"/>
<gene>
    <name evidence="2" type="ORF">HNO85_02430</name>
</gene>
<protein>
    <submittedName>
        <fullName evidence="2">NAD-dependent epimerase/dehydratase family protein</fullName>
    </submittedName>
</protein>
<evidence type="ECO:0000259" key="1">
    <source>
        <dbReference type="Pfam" id="PF01370"/>
    </source>
</evidence>
<dbReference type="SUPFAM" id="SSF51735">
    <property type="entry name" value="NAD(P)-binding Rossmann-fold domains"/>
    <property type="match status" value="1"/>
</dbReference>
<dbReference type="GO" id="GO:0005737">
    <property type="term" value="C:cytoplasm"/>
    <property type="evidence" value="ECO:0007669"/>
    <property type="project" value="TreeGrafter"/>
</dbReference>
<dbReference type="EMBL" id="JABFMS010000002">
    <property type="protein sequence ID" value="NUT79792.1"/>
    <property type="molecule type" value="Genomic_DNA"/>
</dbReference>
<reference evidence="2 3" key="1">
    <citation type="journal article" date="2020" name="Front. Plant Sci.">
        <title>Isolation of Rhizosphere Bacteria That Improve Quality and Water Stress Tolerance in Greenhouse Ornamentals.</title>
        <authorList>
            <person name="Nordstedt N.P."/>
            <person name="Jones M.L."/>
        </authorList>
    </citation>
    <scope>NUCLEOTIDE SEQUENCE [LARGE SCALE GENOMIC DNA]</scope>
    <source>
        <strain evidence="2 3">C2F7</strain>
    </source>
</reference>
<organism evidence="2 3">
    <name type="scientific">Pseudomonas brassicacearum</name>
    <dbReference type="NCBI Taxonomy" id="930166"/>
    <lineage>
        <taxon>Bacteria</taxon>
        <taxon>Pseudomonadati</taxon>
        <taxon>Pseudomonadota</taxon>
        <taxon>Gammaproteobacteria</taxon>
        <taxon>Pseudomonadales</taxon>
        <taxon>Pseudomonadaceae</taxon>
        <taxon>Pseudomonas</taxon>
    </lineage>
</organism>
<dbReference type="PANTHER" id="PTHR48079:SF6">
    <property type="entry name" value="NAD(P)-BINDING DOMAIN-CONTAINING PROTEIN-RELATED"/>
    <property type="match status" value="1"/>
</dbReference>
<dbReference type="PANTHER" id="PTHR48079">
    <property type="entry name" value="PROTEIN YEEZ"/>
    <property type="match status" value="1"/>
</dbReference>
<dbReference type="InterPro" id="IPR001509">
    <property type="entry name" value="Epimerase_deHydtase"/>
</dbReference>
<dbReference type="GO" id="GO:0004029">
    <property type="term" value="F:aldehyde dehydrogenase (NAD+) activity"/>
    <property type="evidence" value="ECO:0007669"/>
    <property type="project" value="TreeGrafter"/>
</dbReference>
<proteinExistence type="predicted"/>
<feature type="domain" description="NAD-dependent epimerase/dehydratase" evidence="1">
    <location>
        <begin position="10"/>
        <end position="228"/>
    </location>
</feature>
<name>A0AAJ3FTW5_9PSED</name>
<dbReference type="Gene3D" id="3.40.50.720">
    <property type="entry name" value="NAD(P)-binding Rossmann-like Domain"/>
    <property type="match status" value="1"/>
</dbReference>
<dbReference type="Proteomes" id="UP000562723">
    <property type="component" value="Unassembled WGS sequence"/>
</dbReference>
<comment type="caution">
    <text evidence="2">The sequence shown here is derived from an EMBL/GenBank/DDBJ whole genome shotgun (WGS) entry which is preliminary data.</text>
</comment>